<accession>A0A7W7M0I7</accession>
<evidence type="ECO:0000256" key="1">
    <source>
        <dbReference type="SAM" id="MobiDB-lite"/>
    </source>
</evidence>
<proteinExistence type="predicted"/>
<keyword evidence="3" id="KW-1185">Reference proteome</keyword>
<dbReference type="SUPFAM" id="SSF51366">
    <property type="entry name" value="Ribulose-phoshate binding barrel"/>
    <property type="match status" value="1"/>
</dbReference>
<reference evidence="2 3" key="1">
    <citation type="submission" date="2020-08" db="EMBL/GenBank/DDBJ databases">
        <title>Genomic Encyclopedia of Type Strains, Phase III (KMG-III): the genomes of soil and plant-associated and newly described type strains.</title>
        <authorList>
            <person name="Whitman W."/>
        </authorList>
    </citation>
    <scope>NUCLEOTIDE SEQUENCE [LARGE SCALE GENOMIC DNA]</scope>
    <source>
        <strain evidence="2 3">CECT 3273</strain>
    </source>
</reference>
<dbReference type="InterPro" id="IPR013785">
    <property type="entry name" value="Aldolase_TIM"/>
</dbReference>
<feature type="region of interest" description="Disordered" evidence="1">
    <location>
        <begin position="1"/>
        <end position="99"/>
    </location>
</feature>
<dbReference type="AlphaFoldDB" id="A0A7W7M0I7"/>
<feature type="compositionally biased region" description="Basic and acidic residues" evidence="1">
    <location>
        <begin position="1"/>
        <end position="10"/>
    </location>
</feature>
<gene>
    <name evidence="2" type="ORF">FHS37_003191</name>
</gene>
<comment type="caution">
    <text evidence="2">The sequence shown here is derived from an EMBL/GenBank/DDBJ whole genome shotgun (WGS) entry which is preliminary data.</text>
</comment>
<feature type="region of interest" description="Disordered" evidence="1">
    <location>
        <begin position="213"/>
        <end position="250"/>
    </location>
</feature>
<evidence type="ECO:0000313" key="3">
    <source>
        <dbReference type="Proteomes" id="UP000579523"/>
    </source>
</evidence>
<name>A0A7W7M0I7_9ACTN</name>
<feature type="compositionally biased region" description="Low complexity" evidence="1">
    <location>
        <begin position="61"/>
        <end position="76"/>
    </location>
</feature>
<evidence type="ECO:0000313" key="2">
    <source>
        <dbReference type="EMBL" id="MBB4899131.1"/>
    </source>
</evidence>
<protein>
    <submittedName>
        <fullName evidence="2">Uncharacterized protein</fullName>
    </submittedName>
</protein>
<sequence>MISGRPDERRAHRGRLSAVEAAAPPPRHGKAAARLPRLGTSGVLTRAPRRSCAHPDRLTAADRSAPRAARRAVAGAETVPAKRAGPSTSPADAGRPGTGGERCGWGGQSDVVDPTGQIVVALDGRRSRRLHGDRAQHGGTGIMAAAVDAAGDFPELRVLALPGDSPVEHARPGTPRAAIAAGASHVVVGRKVTRAVDPASAFRLVRGGLRCGGGVRRPRSARLRRQVTGRRSGSPRPARQEPAAGRTPGP</sequence>
<feature type="compositionally biased region" description="Basic residues" evidence="1">
    <location>
        <begin position="216"/>
        <end position="228"/>
    </location>
</feature>
<organism evidence="2 3">
    <name type="scientific">Streptomyces griseomycini</name>
    <dbReference type="NCBI Taxonomy" id="66895"/>
    <lineage>
        <taxon>Bacteria</taxon>
        <taxon>Bacillati</taxon>
        <taxon>Actinomycetota</taxon>
        <taxon>Actinomycetes</taxon>
        <taxon>Kitasatosporales</taxon>
        <taxon>Streptomycetaceae</taxon>
        <taxon>Streptomyces</taxon>
    </lineage>
</organism>
<dbReference type="Proteomes" id="UP000579523">
    <property type="component" value="Unassembled WGS sequence"/>
</dbReference>
<dbReference type="InterPro" id="IPR011060">
    <property type="entry name" value="RibuloseP-bd_barrel"/>
</dbReference>
<dbReference type="Gene3D" id="3.20.20.70">
    <property type="entry name" value="Aldolase class I"/>
    <property type="match status" value="1"/>
</dbReference>
<dbReference type="EMBL" id="JACHJI010000005">
    <property type="protein sequence ID" value="MBB4899131.1"/>
    <property type="molecule type" value="Genomic_DNA"/>
</dbReference>